<proteinExistence type="predicted"/>
<evidence type="ECO:0000313" key="2">
    <source>
        <dbReference type="Proteomes" id="UP000000445"/>
    </source>
</evidence>
<organism evidence="1 2">
    <name type="scientific">Thermotoga neapolitana (strain ATCC 49049 / DSM 4359 / NBRC 107923 / NS-E)</name>
    <dbReference type="NCBI Taxonomy" id="309803"/>
    <lineage>
        <taxon>Bacteria</taxon>
        <taxon>Thermotogati</taxon>
        <taxon>Thermotogota</taxon>
        <taxon>Thermotogae</taxon>
        <taxon>Thermotogales</taxon>
        <taxon>Thermotogaceae</taxon>
        <taxon>Thermotoga</taxon>
    </lineage>
</organism>
<dbReference type="EMBL" id="CP000916">
    <property type="protein sequence ID" value="ACM23386.1"/>
    <property type="molecule type" value="Genomic_DNA"/>
</dbReference>
<dbReference type="HOGENOM" id="CLU_160070_0_0_0"/>
<dbReference type="KEGG" id="tna:CTN_1210"/>
<dbReference type="Proteomes" id="UP000000445">
    <property type="component" value="Chromosome"/>
</dbReference>
<keyword evidence="2" id="KW-1185">Reference proteome</keyword>
<reference evidence="1 2" key="1">
    <citation type="journal article" date="2009" name="Biosci. Biotechnol. Biochem.">
        <title>WeGAS: a web-based microbial genome annotation system.</title>
        <authorList>
            <person name="Lee D."/>
            <person name="Seo H."/>
            <person name="Park C."/>
            <person name="Park K."/>
        </authorList>
    </citation>
    <scope>NUCLEOTIDE SEQUENCE [LARGE SCALE GENOMIC DNA]</scope>
    <source>
        <strain evidence="2">ATCC 49049 / DSM 4359 / NBRC 107923 / NS-E</strain>
    </source>
</reference>
<gene>
    <name evidence="1" type="ordered locus">CTN_1210</name>
</gene>
<evidence type="ECO:0000313" key="1">
    <source>
        <dbReference type="EMBL" id="ACM23386.1"/>
    </source>
</evidence>
<dbReference type="AlphaFoldDB" id="B9K8V3"/>
<protein>
    <submittedName>
        <fullName evidence="1">Uncharacterized protein</fullName>
    </submittedName>
</protein>
<dbReference type="STRING" id="309803.CTN_1210"/>
<dbReference type="eggNOG" id="ENOG5033HUS">
    <property type="taxonomic scope" value="Bacteria"/>
</dbReference>
<sequence>MFFMKKGEKILSFVKQEKELIEDYRRKLHDVKRSDEVGDVFIEFALRFLEKVLEDFDAADYTEDISFDPEKEEYTLSERLKERIGEDLLKKSDLPAILQRFCETAAHRWKQLKANEEKTDFFKRPGHEVGRE</sequence>
<name>B9K8V3_THENN</name>
<accession>B9K8V3</accession>